<feature type="transmembrane region" description="Helical" evidence="1">
    <location>
        <begin position="13"/>
        <end position="33"/>
    </location>
</feature>
<dbReference type="Proteomes" id="UP000235777">
    <property type="component" value="Unassembled WGS sequence"/>
</dbReference>
<keyword evidence="3" id="KW-1185">Reference proteome</keyword>
<sequence>MILVNAQQFPGPALWQGIMLMLLPLWVFAMYYKDGRYFKLAMYGYGVIGLVSMLLIMVLVR</sequence>
<evidence type="ECO:0000313" key="2">
    <source>
        <dbReference type="EMBL" id="PMS38448.1"/>
    </source>
</evidence>
<keyword evidence="1" id="KW-1133">Transmembrane helix</keyword>
<name>A0A2N7X9P3_9BURK</name>
<comment type="caution">
    <text evidence="2">The sequence shown here is derived from an EMBL/GenBank/DDBJ whole genome shotgun (WGS) entry which is preliminary data.</text>
</comment>
<organism evidence="2 3">
    <name type="scientific">Trinickia symbiotica</name>
    <dbReference type="NCBI Taxonomy" id="863227"/>
    <lineage>
        <taxon>Bacteria</taxon>
        <taxon>Pseudomonadati</taxon>
        <taxon>Pseudomonadota</taxon>
        <taxon>Betaproteobacteria</taxon>
        <taxon>Burkholderiales</taxon>
        <taxon>Burkholderiaceae</taxon>
        <taxon>Trinickia</taxon>
    </lineage>
</organism>
<protein>
    <submittedName>
        <fullName evidence="2">Uncharacterized protein</fullName>
    </submittedName>
</protein>
<evidence type="ECO:0000256" key="1">
    <source>
        <dbReference type="SAM" id="Phobius"/>
    </source>
</evidence>
<feature type="transmembrane region" description="Helical" evidence="1">
    <location>
        <begin position="40"/>
        <end position="60"/>
    </location>
</feature>
<proteinExistence type="predicted"/>
<evidence type="ECO:0000313" key="3">
    <source>
        <dbReference type="Proteomes" id="UP000235777"/>
    </source>
</evidence>
<keyword evidence="1" id="KW-0812">Transmembrane</keyword>
<dbReference type="AlphaFoldDB" id="A0A2N7X9P3"/>
<keyword evidence="1" id="KW-0472">Membrane</keyword>
<accession>A0A2N7X9P3</accession>
<gene>
    <name evidence="2" type="ORF">C0Z20_00755</name>
</gene>
<reference evidence="2 3" key="1">
    <citation type="submission" date="2018-01" db="EMBL/GenBank/DDBJ databases">
        <title>Whole genome analyses suggest that Burkholderia sensu lato contains two further novel genera in the rhizoxinica-symbiotica group Mycetohabitans gen. nov., and Trinickia gen. nov.: implications for the evolution of diazotrophy and nodulation in the Burkholderiaceae.</title>
        <authorList>
            <person name="Estrada-de los Santos P."/>
            <person name="Palmer M."/>
            <person name="Chavez-Ramirez B."/>
            <person name="Beukes C."/>
            <person name="Steenkamp E.T."/>
            <person name="Hirsch A.M."/>
            <person name="Manyaka P."/>
            <person name="Maluk M."/>
            <person name="Lafos M."/>
            <person name="Crook M."/>
            <person name="Gross E."/>
            <person name="Simon M.F."/>
            <person name="Bueno dos Reis Junior F."/>
            <person name="Poole P.S."/>
            <person name="Venter S.N."/>
            <person name="James E.K."/>
        </authorList>
    </citation>
    <scope>NUCLEOTIDE SEQUENCE [LARGE SCALE GENOMIC DNA]</scope>
    <source>
        <strain evidence="2 3">JPY 581</strain>
    </source>
</reference>
<dbReference type="EMBL" id="PNYC01000001">
    <property type="protein sequence ID" value="PMS38448.1"/>
    <property type="molecule type" value="Genomic_DNA"/>
</dbReference>
<dbReference type="RefSeq" id="WP_102606696.1">
    <property type="nucleotide sequence ID" value="NZ_PNYC01000001.1"/>
</dbReference>